<feature type="compositionally biased region" description="Polar residues" evidence="1">
    <location>
        <begin position="87"/>
        <end position="103"/>
    </location>
</feature>
<name>A0AAD1S214_PELCU</name>
<keyword evidence="3" id="KW-1185">Reference proteome</keyword>
<reference evidence="2" key="1">
    <citation type="submission" date="2022-03" db="EMBL/GenBank/DDBJ databases">
        <authorList>
            <person name="Alioto T."/>
            <person name="Alioto T."/>
            <person name="Gomez Garrido J."/>
        </authorList>
    </citation>
    <scope>NUCLEOTIDE SEQUENCE</scope>
</reference>
<dbReference type="EMBL" id="OW240915">
    <property type="protein sequence ID" value="CAH2285030.1"/>
    <property type="molecule type" value="Genomic_DNA"/>
</dbReference>
<dbReference type="AlphaFoldDB" id="A0AAD1S214"/>
<evidence type="ECO:0000313" key="2">
    <source>
        <dbReference type="EMBL" id="CAH2285030.1"/>
    </source>
</evidence>
<organism evidence="2 3">
    <name type="scientific">Pelobates cultripes</name>
    <name type="common">Western spadefoot toad</name>
    <dbReference type="NCBI Taxonomy" id="61616"/>
    <lineage>
        <taxon>Eukaryota</taxon>
        <taxon>Metazoa</taxon>
        <taxon>Chordata</taxon>
        <taxon>Craniata</taxon>
        <taxon>Vertebrata</taxon>
        <taxon>Euteleostomi</taxon>
        <taxon>Amphibia</taxon>
        <taxon>Batrachia</taxon>
        <taxon>Anura</taxon>
        <taxon>Pelobatoidea</taxon>
        <taxon>Pelobatidae</taxon>
        <taxon>Pelobates</taxon>
    </lineage>
</organism>
<dbReference type="Proteomes" id="UP001295444">
    <property type="component" value="Chromosome 04"/>
</dbReference>
<gene>
    <name evidence="2" type="ORF">PECUL_23A020093</name>
</gene>
<sequence>MSEDIVSQSDPWAYRGLPIHLLQMECKLENTKSSFEVWKDQRSESTRGTARIHELREGCQRSKVENKKCCQGQSQESEAEKLIGNQEPGTRISNQDQESGTRIRNQKQESRTRNQQYEPGTRIRNQEQELIRNQDQDIRRL</sequence>
<proteinExistence type="predicted"/>
<accession>A0AAD1S214</accession>
<evidence type="ECO:0000256" key="1">
    <source>
        <dbReference type="SAM" id="MobiDB-lite"/>
    </source>
</evidence>
<protein>
    <submittedName>
        <fullName evidence="2">Uncharacterized protein</fullName>
    </submittedName>
</protein>
<feature type="region of interest" description="Disordered" evidence="1">
    <location>
        <begin position="66"/>
        <end position="141"/>
    </location>
</feature>
<evidence type="ECO:0000313" key="3">
    <source>
        <dbReference type="Proteomes" id="UP001295444"/>
    </source>
</evidence>
<feature type="compositionally biased region" description="Basic and acidic residues" evidence="1">
    <location>
        <begin position="124"/>
        <end position="141"/>
    </location>
</feature>